<dbReference type="SUPFAM" id="SSF63829">
    <property type="entry name" value="Calcium-dependent phosphotriesterase"/>
    <property type="match status" value="1"/>
</dbReference>
<protein>
    <submittedName>
        <fullName evidence="3">Uncharacterized protein</fullName>
    </submittedName>
</protein>
<feature type="region of interest" description="Disordered" evidence="1">
    <location>
        <begin position="286"/>
        <end position="308"/>
    </location>
</feature>
<dbReference type="STRING" id="1941349.STSP1_02149"/>
<evidence type="ECO:0000256" key="1">
    <source>
        <dbReference type="SAM" id="MobiDB-lite"/>
    </source>
</evidence>
<keyword evidence="2" id="KW-0732">Signal</keyword>
<keyword evidence="4" id="KW-1185">Reference proteome</keyword>
<dbReference type="EMBL" id="CP021023">
    <property type="protein sequence ID" value="ARN57727.1"/>
    <property type="molecule type" value="Genomic_DNA"/>
</dbReference>
<feature type="compositionally biased region" description="Basic and acidic residues" evidence="1">
    <location>
        <begin position="100"/>
        <end position="126"/>
    </location>
</feature>
<proteinExistence type="predicted"/>
<evidence type="ECO:0000313" key="3">
    <source>
        <dbReference type="EMBL" id="ARN57727.1"/>
    </source>
</evidence>
<evidence type="ECO:0000256" key="2">
    <source>
        <dbReference type="SAM" id="SignalP"/>
    </source>
</evidence>
<gene>
    <name evidence="3" type="ORF">STSP1_02149</name>
</gene>
<accession>A0A1W6LPN9</accession>
<feature type="region of interest" description="Disordered" evidence="1">
    <location>
        <begin position="100"/>
        <end position="133"/>
    </location>
</feature>
<dbReference type="KEGG" id="pbp:STSP1_02149"/>
<dbReference type="AlphaFoldDB" id="A0A1W6LPN9"/>
<sequence length="738" mass="81672" precursor="true">MKYAGEILFCLAFAASALAVNSKLYKYDTAMDFSAGETENVAIDSEGTLHLNKKHKLLAEKLEDVWAVNDIVVIDGKIFAGTSPNAGLFRITEEKAENIYRSEKKEDKPVGPVKEEKSEEKDKAENSESEEKEEIVNEHIFAVEKGFNGKLTAGISGKECRILEFGKDQSNPETLCKIEDAAFIFDLQFHKGSLYAATGPNGKIFKISADGKTEVFFDSIDRGITVMAFYKDKLYAGTDKRGLLYCIDMETKKGKALFDSPEMDITSINFDDEDNIYITAAIEDPSAESKNGSDMPSYMPPHPKESEDKKEEKLFTLQNGGLRLKLAATAKKDMLERKENGGDKKEKVKSALYKIAPDGIVSVLGKGSGVFLDSIMHKGRLWVADGKDASLSQIDTDKIVIENVYRDKISSEITSLYTAGGKIYAATANPPRIIEFHDGLSSEGWWQSDTIDAKQPSKWGSVKLDGKIPEGCRIEFSARGTNVQNAREEDFTEWTKPLSAQSEEPAIEGSHRFLQLKLMLKGSENRSPKVNAAAVASVVRNIKPVVAAPMIKSEEKKTEAVIAIPAKDENDDELIFSIDIQGEDSDRWVNIEEDHKEKKFKWDTSTVPDGIYKLRVTASDRLSNGPENALESVSTETEYIVDNTPPVCSGQNVETKGTEGKVKFTLTDKYTVIGKVSYTLNSSDDWNTVIPDDLLADSKRESFTITLSGLEKGDNILAVRYADEAGNSAYERFVMEAE</sequence>
<feature type="signal peptide" evidence="2">
    <location>
        <begin position="1"/>
        <end position="19"/>
    </location>
</feature>
<name>A0A1W6LPN9_9BACT</name>
<organism evidence="3 4">
    <name type="scientific">Sedimentisphaera salicampi</name>
    <dbReference type="NCBI Taxonomy" id="1941349"/>
    <lineage>
        <taxon>Bacteria</taxon>
        <taxon>Pseudomonadati</taxon>
        <taxon>Planctomycetota</taxon>
        <taxon>Phycisphaerae</taxon>
        <taxon>Sedimentisphaerales</taxon>
        <taxon>Sedimentisphaeraceae</taxon>
        <taxon>Sedimentisphaera</taxon>
    </lineage>
</organism>
<evidence type="ECO:0000313" key="4">
    <source>
        <dbReference type="Proteomes" id="UP000193334"/>
    </source>
</evidence>
<reference evidence="4" key="1">
    <citation type="submission" date="2017-04" db="EMBL/GenBank/DDBJ databases">
        <title>Comparative genomics and description of representatives of a novel lineage of planctomycetes thriving in anoxic sediments.</title>
        <authorList>
            <person name="Spring S."/>
            <person name="Bunk B."/>
            <person name="Sproer C."/>
        </authorList>
    </citation>
    <scope>NUCLEOTIDE SEQUENCE [LARGE SCALE GENOMIC DNA]</scope>
    <source>
        <strain evidence="4">ST-PulAB-D4</strain>
    </source>
</reference>
<dbReference type="Proteomes" id="UP000193334">
    <property type="component" value="Chromosome"/>
</dbReference>
<dbReference type="RefSeq" id="WP_085756351.1">
    <property type="nucleotide sequence ID" value="NZ_CP021023.1"/>
</dbReference>
<feature type="chain" id="PRO_5013275400" evidence="2">
    <location>
        <begin position="20"/>
        <end position="738"/>
    </location>
</feature>